<protein>
    <submittedName>
        <fullName evidence="2">Uncharacterized protein</fullName>
    </submittedName>
</protein>
<feature type="chain" id="PRO_5045996363" evidence="1">
    <location>
        <begin position="21"/>
        <end position="274"/>
    </location>
</feature>
<gene>
    <name evidence="2" type="ORF">N7U62_21185</name>
</gene>
<reference evidence="2 3" key="1">
    <citation type="submission" date="2022-10" db="EMBL/GenBank/DDBJ databases">
        <title>Comparative genomics and taxonomic characterization of three novel marine species of genus Reichenbachiella exhibiting antioxidant and polysaccharide degradation activities.</title>
        <authorList>
            <person name="Muhammad N."/>
            <person name="Lee Y.-J."/>
            <person name="Ko J."/>
            <person name="Kim S.-G."/>
        </authorList>
    </citation>
    <scope>NUCLEOTIDE SEQUENCE [LARGE SCALE GENOMIC DNA]</scope>
    <source>
        <strain evidence="2 3">ABR2-5</strain>
    </source>
</reference>
<organism evidence="2 3">
    <name type="scientific">Reichenbachiella ulvae</name>
    <dbReference type="NCBI Taxonomy" id="2980104"/>
    <lineage>
        <taxon>Bacteria</taxon>
        <taxon>Pseudomonadati</taxon>
        <taxon>Bacteroidota</taxon>
        <taxon>Cytophagia</taxon>
        <taxon>Cytophagales</taxon>
        <taxon>Reichenbachiellaceae</taxon>
        <taxon>Reichenbachiella</taxon>
    </lineage>
</organism>
<name>A0ABT3CZR7_9BACT</name>
<feature type="signal peptide" evidence="1">
    <location>
        <begin position="1"/>
        <end position="20"/>
    </location>
</feature>
<proteinExistence type="predicted"/>
<sequence length="274" mass="29574">MKLFRNIKLMALGAAVLVSACEPIEDRDTLSNSFDPDNIELEVVQSTPGGNGLTLKMNTPGVIGFWDYNINTAYTDEVKVNYPIPGEQTFTYSVATAYMPNGDPGETEYIEKSVTVNIEVLDQPLPEAYYALVGQDLGGKTWVFDGGPAADGRQWWFMSDPGNPWGIWWNAAGDCCPPADAAGKMVFDLDRAANFIYYADAAGDPVTGGTFTFNSDYTKLTIGGGTNLLGTIPGSGGGNAGVYQIVELTADRMVLFVPDAEWATGWTWVFVPEA</sequence>
<evidence type="ECO:0000313" key="2">
    <source>
        <dbReference type="EMBL" id="MCV9389193.1"/>
    </source>
</evidence>
<dbReference type="PROSITE" id="PS51257">
    <property type="entry name" value="PROKAR_LIPOPROTEIN"/>
    <property type="match status" value="1"/>
</dbReference>
<evidence type="ECO:0000313" key="3">
    <source>
        <dbReference type="Proteomes" id="UP001300692"/>
    </source>
</evidence>
<comment type="caution">
    <text evidence="2">The sequence shown here is derived from an EMBL/GenBank/DDBJ whole genome shotgun (WGS) entry which is preliminary data.</text>
</comment>
<accession>A0ABT3CZR7</accession>
<keyword evidence="1" id="KW-0732">Signal</keyword>
<evidence type="ECO:0000256" key="1">
    <source>
        <dbReference type="SAM" id="SignalP"/>
    </source>
</evidence>
<dbReference type="Proteomes" id="UP001300692">
    <property type="component" value="Unassembled WGS sequence"/>
</dbReference>
<dbReference type="EMBL" id="JAOYOD010000001">
    <property type="protein sequence ID" value="MCV9389193.1"/>
    <property type="molecule type" value="Genomic_DNA"/>
</dbReference>
<dbReference type="RefSeq" id="WP_264140115.1">
    <property type="nucleotide sequence ID" value="NZ_JAOYOD010000001.1"/>
</dbReference>
<keyword evidence="3" id="KW-1185">Reference proteome</keyword>